<reference evidence="2" key="2">
    <citation type="submission" date="2019-07" db="EMBL/GenBank/DDBJ databases">
        <authorList>
            <person name="Seetharam A."/>
            <person name="Woodhouse M."/>
            <person name="Cannon E."/>
        </authorList>
    </citation>
    <scope>NUCLEOTIDE SEQUENCE [LARGE SCALE GENOMIC DNA]</scope>
    <source>
        <strain evidence="2">cv. B73</strain>
    </source>
</reference>
<dbReference type="KEGG" id="zma:103630570"/>
<dbReference type="Proteomes" id="UP000007305">
    <property type="component" value="Chromosome 1"/>
</dbReference>
<keyword evidence="3" id="KW-1185">Reference proteome</keyword>
<dbReference type="GO" id="GO:0009556">
    <property type="term" value="P:microsporogenesis"/>
    <property type="evidence" value="ECO:0000318"/>
    <property type="project" value="GO_Central"/>
</dbReference>
<dbReference type="GO" id="GO:0005634">
    <property type="term" value="C:nucleus"/>
    <property type="evidence" value="ECO:0000318"/>
    <property type="project" value="GO_Central"/>
</dbReference>
<gene>
    <name evidence="2" type="primary">LOC103630570</name>
</gene>
<dbReference type="InterPro" id="IPR034546">
    <property type="entry name" value="PAIR1"/>
</dbReference>
<dbReference type="PANTHER" id="PTHR37695:SF1">
    <property type="entry name" value="RECOMBINATION INITIATION DEFECTS 3-RELATED"/>
    <property type="match status" value="1"/>
</dbReference>
<evidence type="ECO:0008006" key="4">
    <source>
        <dbReference type="Google" id="ProtNLM"/>
    </source>
</evidence>
<reference evidence="3" key="1">
    <citation type="submission" date="2015-12" db="EMBL/GenBank/DDBJ databases">
        <title>Update maize B73 reference genome by single molecule sequencing technologies.</title>
        <authorList>
            <consortium name="Maize Genome Sequencing Project"/>
            <person name="Ware D."/>
        </authorList>
    </citation>
    <scope>NUCLEOTIDE SEQUENCE [LARGE SCALE GENOMIC DNA]</scope>
    <source>
        <strain evidence="3">cv. B73</strain>
    </source>
</reference>
<dbReference type="Gramene" id="Zm00001eb000540_T001">
    <property type="protein sequence ID" value="Zm00001eb000540_P001"/>
    <property type="gene ID" value="Zm00001eb000540"/>
</dbReference>
<dbReference type="GO" id="GO:0009553">
    <property type="term" value="P:embryo sac development"/>
    <property type="evidence" value="ECO:0000318"/>
    <property type="project" value="GO_Central"/>
</dbReference>
<dbReference type="GO" id="GO:0070192">
    <property type="term" value="P:chromosome organization involved in meiotic cell cycle"/>
    <property type="evidence" value="ECO:0007669"/>
    <property type="project" value="InterPro"/>
</dbReference>
<dbReference type="GO" id="GO:0042138">
    <property type="term" value="P:meiotic DNA double-strand break formation"/>
    <property type="evidence" value="ECO:0000318"/>
    <property type="project" value="GO_Central"/>
</dbReference>
<sequence length="590" mass="63502">MTGAGMKLKINKACDLSSISVLPPRRTGGSGGAGSSAAAAAVAAGSQQRSQPLSQQSFSQGAVGSGGASSLLHSQSQLSQASLDENLLTLHLASPARDQGFRLHDDSSKKMTSLPVTSASCVREESQLQLAKTSSNPVHRWNPSLPDSRCVVPAEDVERKFQHMASSVHKVGMVLDSVQNDTMQLNRAMKEAALDSGSIQQKIVVLDTSMQKNLKGQGDLKVLVESNTKNIADQLAVLNSHSNKLVEISSALSVLPKQIERDLKQQQSDIFRIFRNNMEEIARAVKSLNSKIDAIQMPTEQRCTTNGRPLMNQLPVDRNERPQVNQTPEVTRVSQTTVASLVNQAPAANGRHLMSKTPAANGKSVMRQTPAENGRHLVSQTPAANGKTLKRQTSVTNGISLMSQVPAANGKPVVIQIPAPKGRPMMRQKTAESGRTEMNEIPVASGRPHTNKIPIAEVHPAPLVCPAKQVATDPKPKVDEEKLKALPQKLTSSRSRVAPKQEEAANTKVISRAAATEKVVIFIDDSDDDNDVRASCVILRPSGSGSLGERECDLMKVGAEESQEIPRRARKRRRREMQATVGVACMPLPA</sequence>
<evidence type="ECO:0000256" key="1">
    <source>
        <dbReference type="SAM" id="MobiDB-lite"/>
    </source>
</evidence>
<organism evidence="2 3">
    <name type="scientific">Zea mays</name>
    <name type="common">Maize</name>
    <dbReference type="NCBI Taxonomy" id="4577"/>
    <lineage>
        <taxon>Eukaryota</taxon>
        <taxon>Viridiplantae</taxon>
        <taxon>Streptophyta</taxon>
        <taxon>Embryophyta</taxon>
        <taxon>Tracheophyta</taxon>
        <taxon>Spermatophyta</taxon>
        <taxon>Magnoliopsida</taxon>
        <taxon>Liliopsida</taxon>
        <taxon>Poales</taxon>
        <taxon>Poaceae</taxon>
        <taxon>PACMAD clade</taxon>
        <taxon>Panicoideae</taxon>
        <taxon>Andropogonodae</taxon>
        <taxon>Andropogoneae</taxon>
        <taxon>Tripsacinae</taxon>
        <taxon>Zea</taxon>
    </lineage>
</organism>
<dbReference type="OrthoDB" id="1920658at2759"/>
<proteinExistence type="predicted"/>
<name>A0A804LBZ9_MAIZE</name>
<reference evidence="2" key="3">
    <citation type="submission" date="2021-05" db="UniProtKB">
        <authorList>
            <consortium name="EnsemblPlants"/>
        </authorList>
    </citation>
    <scope>IDENTIFICATION</scope>
    <source>
        <strain evidence="2">cv. B73</strain>
    </source>
</reference>
<dbReference type="RefSeq" id="XP_008649842.1">
    <property type="nucleotide sequence ID" value="XM_008651620.2"/>
</dbReference>
<protein>
    <recommendedName>
        <fullName evidence="4">Protein PAIR1</fullName>
    </recommendedName>
</protein>
<dbReference type="PANTHER" id="PTHR37695">
    <property type="entry name" value="RECOMBINATION INITIATION DEFECTS 3-RELATED"/>
    <property type="match status" value="1"/>
</dbReference>
<dbReference type="EnsemblPlants" id="Zm00001eb000540_T001">
    <property type="protein sequence ID" value="Zm00001eb000540_P001"/>
    <property type="gene ID" value="Zm00001eb000540"/>
</dbReference>
<evidence type="ECO:0000313" key="3">
    <source>
        <dbReference type="Proteomes" id="UP000007305"/>
    </source>
</evidence>
<dbReference type="AlphaFoldDB" id="A0A804LBZ9"/>
<dbReference type="GeneID" id="103630570"/>
<accession>A0A804LBZ9</accession>
<evidence type="ECO:0000313" key="2">
    <source>
        <dbReference type="EnsemblPlants" id="Zm00001eb000540_P001"/>
    </source>
</evidence>
<feature type="region of interest" description="Disordered" evidence="1">
    <location>
        <begin position="46"/>
        <end position="70"/>
    </location>
</feature>